<dbReference type="InterPro" id="IPR013955">
    <property type="entry name" value="Rep_factor-A_C"/>
</dbReference>
<evidence type="ECO:0000313" key="2">
    <source>
        <dbReference type="EMBL" id="GAA0173222.1"/>
    </source>
</evidence>
<dbReference type="Gene3D" id="2.40.50.140">
    <property type="entry name" value="Nucleic acid-binding proteins"/>
    <property type="match status" value="1"/>
</dbReference>
<protein>
    <recommendedName>
        <fullName evidence="1">Replication factor A C-terminal domain-containing protein</fullName>
    </recommendedName>
</protein>
<name>A0AAV3RE04_LITER</name>
<dbReference type="SUPFAM" id="SSF50249">
    <property type="entry name" value="Nucleic acid-binding proteins"/>
    <property type="match status" value="1"/>
</dbReference>
<dbReference type="AlphaFoldDB" id="A0AAV3RE04"/>
<reference evidence="2 3" key="1">
    <citation type="submission" date="2024-01" db="EMBL/GenBank/DDBJ databases">
        <title>The complete chloroplast genome sequence of Lithospermum erythrorhizon: insights into the phylogenetic relationship among Boraginaceae species and the maternal lineages of purple gromwells.</title>
        <authorList>
            <person name="Okada T."/>
            <person name="Watanabe K."/>
        </authorList>
    </citation>
    <scope>NUCLEOTIDE SEQUENCE [LARGE SCALE GENOMIC DNA]</scope>
</reference>
<dbReference type="Pfam" id="PF08646">
    <property type="entry name" value="Rep_fac-A_C"/>
    <property type="match status" value="1"/>
</dbReference>
<gene>
    <name evidence="2" type="ORF">LIER_26881</name>
</gene>
<evidence type="ECO:0000313" key="3">
    <source>
        <dbReference type="Proteomes" id="UP001454036"/>
    </source>
</evidence>
<dbReference type="Proteomes" id="UP001454036">
    <property type="component" value="Unassembled WGS sequence"/>
</dbReference>
<accession>A0AAV3RE04</accession>
<proteinExistence type="predicted"/>
<sequence>MTKPGDYWIRAFLQIHEEEQKLYYLACSNCFSKISAHQEGIAYTCYNCDKEVTVVPRMLVVISTSDGTGTVKITAIGSIAERILQTTAINISKLSNLGEHYDLNSIRSEFHKKNLPDTITPQFWQAQ</sequence>
<dbReference type="EMBL" id="BAABME010008501">
    <property type="protein sequence ID" value="GAA0173222.1"/>
    <property type="molecule type" value="Genomic_DNA"/>
</dbReference>
<dbReference type="InterPro" id="IPR012340">
    <property type="entry name" value="NA-bd_OB-fold"/>
</dbReference>
<keyword evidence="3" id="KW-1185">Reference proteome</keyword>
<comment type="caution">
    <text evidence="2">The sequence shown here is derived from an EMBL/GenBank/DDBJ whole genome shotgun (WGS) entry which is preliminary data.</text>
</comment>
<evidence type="ECO:0000259" key="1">
    <source>
        <dbReference type="Pfam" id="PF08646"/>
    </source>
</evidence>
<feature type="domain" description="Replication factor A C-terminal" evidence="1">
    <location>
        <begin position="10"/>
        <end position="106"/>
    </location>
</feature>
<organism evidence="2 3">
    <name type="scientific">Lithospermum erythrorhizon</name>
    <name type="common">Purple gromwell</name>
    <name type="synonym">Lithospermum officinale var. erythrorhizon</name>
    <dbReference type="NCBI Taxonomy" id="34254"/>
    <lineage>
        <taxon>Eukaryota</taxon>
        <taxon>Viridiplantae</taxon>
        <taxon>Streptophyta</taxon>
        <taxon>Embryophyta</taxon>
        <taxon>Tracheophyta</taxon>
        <taxon>Spermatophyta</taxon>
        <taxon>Magnoliopsida</taxon>
        <taxon>eudicotyledons</taxon>
        <taxon>Gunneridae</taxon>
        <taxon>Pentapetalae</taxon>
        <taxon>asterids</taxon>
        <taxon>lamiids</taxon>
        <taxon>Boraginales</taxon>
        <taxon>Boraginaceae</taxon>
        <taxon>Boraginoideae</taxon>
        <taxon>Lithospermeae</taxon>
        <taxon>Lithospermum</taxon>
    </lineage>
</organism>